<keyword evidence="4" id="KW-0472">Membrane</keyword>
<keyword evidence="3" id="KW-0446">Lipid-binding</keyword>
<evidence type="ECO:0000313" key="7">
    <source>
        <dbReference type="Proteomes" id="UP001500729"/>
    </source>
</evidence>
<comment type="subcellular location">
    <subcellularLocation>
        <location evidence="1">Golgi apparatus membrane</location>
        <topology evidence="1">Peripheral membrane protein</topology>
        <orientation evidence="1">Cytoplasmic side</orientation>
    </subcellularLocation>
</comment>
<evidence type="ECO:0000256" key="4">
    <source>
        <dbReference type="ARBA" id="ARBA00023136"/>
    </source>
</evidence>
<name>A0ABN1D3D6_SACER</name>
<evidence type="ECO:0000256" key="2">
    <source>
        <dbReference type="ARBA" id="ARBA00023034"/>
    </source>
</evidence>
<evidence type="ECO:0000256" key="1">
    <source>
        <dbReference type="ARBA" id="ARBA00004255"/>
    </source>
</evidence>
<accession>A0ABN1D3D6</accession>
<dbReference type="EMBL" id="BAAAGS010000022">
    <property type="protein sequence ID" value="GAA0533214.1"/>
    <property type="molecule type" value="Genomic_DNA"/>
</dbReference>
<evidence type="ECO:0000313" key="6">
    <source>
        <dbReference type="EMBL" id="GAA0533214.1"/>
    </source>
</evidence>
<dbReference type="Proteomes" id="UP001500729">
    <property type="component" value="Unassembled WGS sequence"/>
</dbReference>
<dbReference type="InterPro" id="IPR008628">
    <property type="entry name" value="GPP34-like"/>
</dbReference>
<gene>
    <name evidence="6" type="ORF">GCM10009533_35410</name>
</gene>
<evidence type="ECO:0000256" key="3">
    <source>
        <dbReference type="ARBA" id="ARBA00023121"/>
    </source>
</evidence>
<reference evidence="6 7" key="1">
    <citation type="journal article" date="2019" name="Int. J. Syst. Evol. Microbiol.">
        <title>The Global Catalogue of Microorganisms (GCM) 10K type strain sequencing project: providing services to taxonomists for standard genome sequencing and annotation.</title>
        <authorList>
            <consortium name="The Broad Institute Genomics Platform"/>
            <consortium name="The Broad Institute Genome Sequencing Center for Infectious Disease"/>
            <person name="Wu L."/>
            <person name="Ma J."/>
        </authorList>
    </citation>
    <scope>NUCLEOTIDE SEQUENCE [LARGE SCALE GENOMIC DNA]</scope>
    <source>
        <strain evidence="6 7">JCM 10303</strain>
    </source>
</reference>
<organism evidence="6 7">
    <name type="scientific">Saccharopolyspora erythraea</name>
    <name type="common">Streptomyces erythraeus</name>
    <dbReference type="NCBI Taxonomy" id="1836"/>
    <lineage>
        <taxon>Bacteria</taxon>
        <taxon>Bacillati</taxon>
        <taxon>Actinomycetota</taxon>
        <taxon>Actinomycetes</taxon>
        <taxon>Pseudonocardiales</taxon>
        <taxon>Pseudonocardiaceae</taxon>
        <taxon>Saccharopolyspora</taxon>
    </lineage>
</organism>
<dbReference type="Pfam" id="PF05719">
    <property type="entry name" value="GPP34"/>
    <property type="match status" value="1"/>
</dbReference>
<proteinExistence type="predicted"/>
<dbReference type="RefSeq" id="WP_009944933.1">
    <property type="nucleotide sequence ID" value="NZ_BAAAGS010000022.1"/>
</dbReference>
<keyword evidence="2" id="KW-0333">Golgi apparatus</keyword>
<evidence type="ECO:0000256" key="5">
    <source>
        <dbReference type="SAM" id="MobiDB-lite"/>
    </source>
</evidence>
<evidence type="ECO:0008006" key="8">
    <source>
        <dbReference type="Google" id="ProtNLM"/>
    </source>
</evidence>
<dbReference type="InterPro" id="IPR038261">
    <property type="entry name" value="GPP34-like_sf"/>
</dbReference>
<keyword evidence="7" id="KW-1185">Reference proteome</keyword>
<dbReference type="Gene3D" id="1.10.3630.10">
    <property type="entry name" value="yeast vps74-n-term truncation variant domain like"/>
    <property type="match status" value="1"/>
</dbReference>
<comment type="caution">
    <text evidence="6">The sequence shown here is derived from an EMBL/GenBank/DDBJ whole genome shotgun (WGS) entry which is preliminary data.</text>
</comment>
<sequence>MSRALTLPEELLLLAHRESGKLRESTRVAAACAVAELGELALRGRLLVRFEESALPGLRFFRFEHAVIELLAAERTGLWWADHLLAELLQRREAGPIPLDYKWVRRHHDALPRHRAALAHRGLLRVEPATGLTRFIARERHRPDTAVRDALIAELRAPTAGRRALDARLLFLSDLVAAVGLHGELGISDRAFPRRMNPRRGIGVVTFRPEAMRDTSFALASAVPTRSGSDGGGGDGGDGGGDGGGGGGGD</sequence>
<feature type="compositionally biased region" description="Gly residues" evidence="5">
    <location>
        <begin position="229"/>
        <end position="250"/>
    </location>
</feature>
<protein>
    <recommendedName>
        <fullName evidence="8">Golgi phosphoprotein 3 GPP34</fullName>
    </recommendedName>
</protein>
<feature type="region of interest" description="Disordered" evidence="5">
    <location>
        <begin position="222"/>
        <end position="250"/>
    </location>
</feature>